<gene>
    <name evidence="2" type="ORF">QE152_g34917</name>
</gene>
<dbReference type="Proteomes" id="UP001458880">
    <property type="component" value="Unassembled WGS sequence"/>
</dbReference>
<keyword evidence="3" id="KW-1185">Reference proteome</keyword>
<organism evidence="2 3">
    <name type="scientific">Popillia japonica</name>
    <name type="common">Japanese beetle</name>
    <dbReference type="NCBI Taxonomy" id="7064"/>
    <lineage>
        <taxon>Eukaryota</taxon>
        <taxon>Metazoa</taxon>
        <taxon>Ecdysozoa</taxon>
        <taxon>Arthropoda</taxon>
        <taxon>Hexapoda</taxon>
        <taxon>Insecta</taxon>
        <taxon>Pterygota</taxon>
        <taxon>Neoptera</taxon>
        <taxon>Endopterygota</taxon>
        <taxon>Coleoptera</taxon>
        <taxon>Polyphaga</taxon>
        <taxon>Scarabaeiformia</taxon>
        <taxon>Scarabaeidae</taxon>
        <taxon>Rutelinae</taxon>
        <taxon>Popillia</taxon>
    </lineage>
</organism>
<protein>
    <submittedName>
        <fullName evidence="2">Uncharacterized protein</fullName>
    </submittedName>
</protein>
<evidence type="ECO:0000313" key="2">
    <source>
        <dbReference type="EMBL" id="KAK9692783.1"/>
    </source>
</evidence>
<comment type="caution">
    <text evidence="2">The sequence shown here is derived from an EMBL/GenBank/DDBJ whole genome shotgun (WGS) entry which is preliminary data.</text>
</comment>
<proteinExistence type="predicted"/>
<dbReference type="AlphaFoldDB" id="A0AAW1IS65"/>
<evidence type="ECO:0000256" key="1">
    <source>
        <dbReference type="SAM" id="Phobius"/>
    </source>
</evidence>
<dbReference type="EMBL" id="JASPKY010000567">
    <property type="protein sequence ID" value="KAK9692783.1"/>
    <property type="molecule type" value="Genomic_DNA"/>
</dbReference>
<keyword evidence="1" id="KW-0472">Membrane</keyword>
<feature type="transmembrane region" description="Helical" evidence="1">
    <location>
        <begin position="41"/>
        <end position="64"/>
    </location>
</feature>
<name>A0AAW1IS65_POPJA</name>
<accession>A0AAW1IS65</accession>
<keyword evidence="1" id="KW-1133">Transmembrane helix</keyword>
<keyword evidence="1" id="KW-0812">Transmembrane</keyword>
<sequence length="84" mass="9608">MCNTQFLFQMEQIGVFGKFSTIEKFILSFYLKKSGQGSSGFYLRGLGLVVLIQTTYINSLFIVAEDQYNTKPALRYKTASQQIF</sequence>
<evidence type="ECO:0000313" key="3">
    <source>
        <dbReference type="Proteomes" id="UP001458880"/>
    </source>
</evidence>
<reference evidence="2 3" key="1">
    <citation type="journal article" date="2024" name="BMC Genomics">
        <title>De novo assembly and annotation of Popillia japonica's genome with initial clues to its potential as an invasive pest.</title>
        <authorList>
            <person name="Cucini C."/>
            <person name="Boschi S."/>
            <person name="Funari R."/>
            <person name="Cardaioli E."/>
            <person name="Iannotti N."/>
            <person name="Marturano G."/>
            <person name="Paoli F."/>
            <person name="Bruttini M."/>
            <person name="Carapelli A."/>
            <person name="Frati F."/>
            <person name="Nardi F."/>
        </authorList>
    </citation>
    <scope>NUCLEOTIDE SEQUENCE [LARGE SCALE GENOMIC DNA]</scope>
    <source>
        <strain evidence="2">DMR45628</strain>
    </source>
</reference>